<dbReference type="STRING" id="1285242.A6A04_21170"/>
<dbReference type="Pfam" id="PF13751">
    <property type="entry name" value="DDE_Tnp_1_6"/>
    <property type="match status" value="1"/>
</dbReference>
<keyword evidence="3" id="KW-1185">Reference proteome</keyword>
<comment type="caution">
    <text evidence="2">The sequence shown here is derived from an EMBL/GenBank/DDBJ whole genome shotgun (WGS) entry which is preliminary data.</text>
</comment>
<proteinExistence type="predicted"/>
<gene>
    <name evidence="2" type="ORF">A6A04_21170</name>
</gene>
<evidence type="ECO:0000259" key="1">
    <source>
        <dbReference type="Pfam" id="PF13751"/>
    </source>
</evidence>
<accession>A0A178M6M1</accession>
<evidence type="ECO:0000313" key="3">
    <source>
        <dbReference type="Proteomes" id="UP000078428"/>
    </source>
</evidence>
<feature type="domain" description="Transposase DDE" evidence="1">
    <location>
        <begin position="13"/>
        <end position="78"/>
    </location>
</feature>
<sequence>MPSRYVPRSVHEGARDLARDIAKTEAYAESRCLRKKVEMLFAHLKRILKLDRLRLRGPCGAKDEFLLAATAQNLRKLAKLIPMPQPAPAI</sequence>
<organism evidence="2 3">
    <name type="scientific">Paramagnetospirillum marisnigri</name>
    <dbReference type="NCBI Taxonomy" id="1285242"/>
    <lineage>
        <taxon>Bacteria</taxon>
        <taxon>Pseudomonadati</taxon>
        <taxon>Pseudomonadota</taxon>
        <taxon>Alphaproteobacteria</taxon>
        <taxon>Rhodospirillales</taxon>
        <taxon>Magnetospirillaceae</taxon>
        <taxon>Paramagnetospirillum</taxon>
    </lineage>
</organism>
<protein>
    <recommendedName>
        <fullName evidence="1">Transposase DDE domain-containing protein</fullName>
    </recommendedName>
</protein>
<reference evidence="2 3" key="1">
    <citation type="submission" date="2016-04" db="EMBL/GenBank/DDBJ databases">
        <title>Draft genome sequence of freshwater magnetotactic bacteria Magnetospirillum marisnigri SP-1 and Magnetospirillum moscoviense BB-1.</title>
        <authorList>
            <person name="Koziaeva V."/>
            <person name="Dziuba M.V."/>
            <person name="Ivanov T.M."/>
            <person name="Kuznetsov B."/>
            <person name="Grouzdev D.S."/>
        </authorList>
    </citation>
    <scope>NUCLEOTIDE SEQUENCE [LARGE SCALE GENOMIC DNA]</scope>
    <source>
        <strain evidence="2 3">SP-1</strain>
    </source>
</reference>
<dbReference type="EMBL" id="LWQT01000124">
    <property type="protein sequence ID" value="OAN43698.1"/>
    <property type="molecule type" value="Genomic_DNA"/>
</dbReference>
<evidence type="ECO:0000313" key="2">
    <source>
        <dbReference type="EMBL" id="OAN43698.1"/>
    </source>
</evidence>
<name>A0A178M6M1_9PROT</name>
<dbReference type="AlphaFoldDB" id="A0A178M6M1"/>
<dbReference type="Proteomes" id="UP000078428">
    <property type="component" value="Unassembled WGS sequence"/>
</dbReference>
<dbReference type="InterPro" id="IPR025668">
    <property type="entry name" value="Tnp_DDE_dom"/>
</dbReference>